<feature type="transmembrane region" description="Helical" evidence="1">
    <location>
        <begin position="169"/>
        <end position="193"/>
    </location>
</feature>
<feature type="transmembrane region" description="Helical" evidence="1">
    <location>
        <begin position="6"/>
        <end position="25"/>
    </location>
</feature>
<dbReference type="EMBL" id="FXTU01000005">
    <property type="protein sequence ID" value="SMP26364.1"/>
    <property type="molecule type" value="Genomic_DNA"/>
</dbReference>
<evidence type="ECO:0000256" key="1">
    <source>
        <dbReference type="SAM" id="Phobius"/>
    </source>
</evidence>
<feature type="transmembrane region" description="Helical" evidence="1">
    <location>
        <begin position="95"/>
        <end position="114"/>
    </location>
</feature>
<comment type="caution">
    <text evidence="3">The sequence shown here is derived from an EMBL/GenBank/DDBJ whole genome shotgun (WGS) entry which is preliminary data.</text>
</comment>
<evidence type="ECO:0000313" key="3">
    <source>
        <dbReference type="EMBL" id="SMP26364.1"/>
    </source>
</evidence>
<feature type="transmembrane region" description="Helical" evidence="1">
    <location>
        <begin position="281"/>
        <end position="299"/>
    </location>
</feature>
<feature type="transmembrane region" description="Helical" evidence="1">
    <location>
        <begin position="135"/>
        <end position="157"/>
    </location>
</feature>
<dbReference type="GO" id="GO:0006508">
    <property type="term" value="P:proteolysis"/>
    <property type="evidence" value="ECO:0007669"/>
    <property type="project" value="UniProtKB-KW"/>
</dbReference>
<keyword evidence="1" id="KW-1133">Transmembrane helix</keyword>
<evidence type="ECO:0000313" key="4">
    <source>
        <dbReference type="Proteomes" id="UP001157946"/>
    </source>
</evidence>
<feature type="transmembrane region" description="Helical" evidence="1">
    <location>
        <begin position="45"/>
        <end position="67"/>
    </location>
</feature>
<dbReference type="Proteomes" id="UP001157946">
    <property type="component" value="Unassembled WGS sequence"/>
</dbReference>
<evidence type="ECO:0000259" key="2">
    <source>
        <dbReference type="Pfam" id="PF02517"/>
    </source>
</evidence>
<feature type="transmembrane region" description="Helical" evidence="1">
    <location>
        <begin position="214"/>
        <end position="234"/>
    </location>
</feature>
<keyword evidence="3" id="KW-0645">Protease</keyword>
<dbReference type="GO" id="GO:0004175">
    <property type="term" value="F:endopeptidase activity"/>
    <property type="evidence" value="ECO:0007669"/>
    <property type="project" value="UniProtKB-ARBA"/>
</dbReference>
<feature type="transmembrane region" description="Helical" evidence="1">
    <location>
        <begin position="329"/>
        <end position="349"/>
    </location>
</feature>
<feature type="transmembrane region" description="Helical" evidence="1">
    <location>
        <begin position="254"/>
        <end position="274"/>
    </location>
</feature>
<dbReference type="AlphaFoldDB" id="A0AA46AG85"/>
<keyword evidence="4" id="KW-1185">Reference proteome</keyword>
<feature type="domain" description="CAAX prenyl protease 2/Lysostaphin resistance protein A-like" evidence="2">
    <location>
        <begin position="261"/>
        <end position="340"/>
    </location>
</feature>
<keyword evidence="1" id="KW-0472">Membrane</keyword>
<proteinExistence type="predicted"/>
<name>A0AA46AG85_9BACL</name>
<gene>
    <name evidence="3" type="ORF">SAMN06265361_105139</name>
</gene>
<organism evidence="3 4">
    <name type="scientific">Laceyella tengchongensis</name>
    <dbReference type="NCBI Taxonomy" id="574699"/>
    <lineage>
        <taxon>Bacteria</taxon>
        <taxon>Bacillati</taxon>
        <taxon>Bacillota</taxon>
        <taxon>Bacilli</taxon>
        <taxon>Bacillales</taxon>
        <taxon>Thermoactinomycetaceae</taxon>
        <taxon>Laceyella</taxon>
    </lineage>
</organism>
<dbReference type="RefSeq" id="WP_102993654.1">
    <property type="nucleotide sequence ID" value="NZ_FXTU01000005.1"/>
</dbReference>
<sequence>MYEALSAIIENLTVFGPIIILFYLVNLAERSRTPEHPREGKEFALVLYMLMALGFAIVFLLGLIAHFQGGQLAHTLQGIYSERIVNHFASQHASIGMSLWIPSLVGMLVFIPSLRRFLAGKVLPIDPAHRVHTMALSFSMVVWVQLFVTVAIGLGLINDATAPNVAASYTFASIWSQNILFALLAFIGTGWLTRRNGKEVLERLGVRPLTLKQVLAGIGIGAALTLFPALMTWVETLFGPIVDQNVNDLTTKMLGPLFDSIPGVLTLGLAAALGEELIFRGALLPRFGIVYTSVLFALIHTNYGLSLSTLMIFFVALALAFARLRVNTTLSMVIHATYNITLGLLYMLAG</sequence>
<dbReference type="InterPro" id="IPR003675">
    <property type="entry name" value="Rce1/LyrA-like_dom"/>
</dbReference>
<keyword evidence="1" id="KW-0812">Transmembrane</keyword>
<keyword evidence="3" id="KW-0378">Hydrolase</keyword>
<accession>A0AA46AG85</accession>
<protein>
    <submittedName>
        <fullName evidence="3">CAAX protease self-immunity</fullName>
    </submittedName>
</protein>
<reference evidence="3" key="1">
    <citation type="submission" date="2017-05" db="EMBL/GenBank/DDBJ databases">
        <authorList>
            <person name="Varghese N."/>
            <person name="Submissions S."/>
        </authorList>
    </citation>
    <scope>NUCLEOTIDE SEQUENCE</scope>
    <source>
        <strain evidence="3">DSM 45262</strain>
    </source>
</reference>
<feature type="transmembrane region" description="Helical" evidence="1">
    <location>
        <begin position="305"/>
        <end position="322"/>
    </location>
</feature>
<dbReference type="Pfam" id="PF02517">
    <property type="entry name" value="Rce1-like"/>
    <property type="match status" value="1"/>
</dbReference>
<dbReference type="GO" id="GO:0080120">
    <property type="term" value="P:CAAX-box protein maturation"/>
    <property type="evidence" value="ECO:0007669"/>
    <property type="project" value="UniProtKB-ARBA"/>
</dbReference>